<protein>
    <submittedName>
        <fullName evidence="2">Beta-galactosidase</fullName>
    </submittedName>
</protein>
<dbReference type="GO" id="GO:0005975">
    <property type="term" value="P:carbohydrate metabolic process"/>
    <property type="evidence" value="ECO:0007669"/>
    <property type="project" value="InterPro"/>
</dbReference>
<dbReference type="Proteomes" id="UP000471409">
    <property type="component" value="Unassembled WGS sequence"/>
</dbReference>
<dbReference type="CDD" id="cd03143">
    <property type="entry name" value="A4_beta-galactosidase_middle_domain"/>
    <property type="match status" value="1"/>
</dbReference>
<dbReference type="Gene3D" id="3.40.50.880">
    <property type="match status" value="1"/>
</dbReference>
<dbReference type="SUPFAM" id="SSF52317">
    <property type="entry name" value="Class I glutamine amidotransferase-like"/>
    <property type="match status" value="1"/>
</dbReference>
<dbReference type="RefSeq" id="WP_204347768.1">
    <property type="nucleotide sequence ID" value="NZ_WXXP01000281.1"/>
</dbReference>
<reference evidence="2 3" key="1">
    <citation type="submission" date="2020-01" db="EMBL/GenBank/DDBJ databases">
        <title>Rhizobium genotypes associated with high levels of biological nitrogen fixation by grain legumes in a temperate-maritime cropping system.</title>
        <authorList>
            <person name="Maluk M."/>
            <person name="Francesc Ferrando Molina F."/>
            <person name="Lopez Del Egido L."/>
            <person name="Lafos M."/>
            <person name="Langarica-Fuentes A."/>
            <person name="Gebre Yohannes G."/>
            <person name="Young M.W."/>
            <person name="Martin P."/>
            <person name="Gantlett R."/>
            <person name="Kenicer G."/>
            <person name="Hawes C."/>
            <person name="Begg G.S."/>
            <person name="Quilliam R.S."/>
            <person name="Squire G.R."/>
            <person name="Poole P.S."/>
            <person name="Young P.W."/>
            <person name="Iannetta P.M."/>
            <person name="James E.K."/>
        </authorList>
    </citation>
    <scope>NUCLEOTIDE SEQUENCE [LARGE SCALE GENOMIC DNA]</scope>
    <source>
        <strain evidence="2 3">JHI944</strain>
    </source>
</reference>
<dbReference type="GO" id="GO:0004565">
    <property type="term" value="F:beta-galactosidase activity"/>
    <property type="evidence" value="ECO:0007669"/>
    <property type="project" value="InterPro"/>
</dbReference>
<evidence type="ECO:0000259" key="1">
    <source>
        <dbReference type="Pfam" id="PF08532"/>
    </source>
</evidence>
<dbReference type="InterPro" id="IPR029062">
    <property type="entry name" value="Class_I_gatase-like"/>
</dbReference>
<organism evidence="2 3">
    <name type="scientific">Rhizobium leguminosarum</name>
    <dbReference type="NCBI Taxonomy" id="384"/>
    <lineage>
        <taxon>Bacteria</taxon>
        <taxon>Pseudomonadati</taxon>
        <taxon>Pseudomonadota</taxon>
        <taxon>Alphaproteobacteria</taxon>
        <taxon>Hyphomicrobiales</taxon>
        <taxon>Rhizobiaceae</taxon>
        <taxon>Rhizobium/Agrobacterium group</taxon>
        <taxon>Rhizobium</taxon>
    </lineage>
</organism>
<evidence type="ECO:0000313" key="3">
    <source>
        <dbReference type="Proteomes" id="UP000471409"/>
    </source>
</evidence>
<sequence length="230" mass="25357">FGAFGSYGMDGSRTPRSDMASAMAKWANDKAQGPLWEAKPVRGEVGILVVRETQEFDHLLNHDRKEKPYPEAMWGAYRAFLENGVQPDWVHIDDIAAYDFLYFPYPIMFTSEQARSLKAWVENGGTLIAEACPGYFGDRGHVGTVQPNMGLDEVFGAREEDVEFMPDIGDRIHFDLDGAAVDGGGFLQSYRLTGGTGRGHFTDGRLAGVENAYGKGRTLLIGTNPSVAYY</sequence>
<dbReference type="InterPro" id="IPR013738">
    <property type="entry name" value="Beta_galactosidase_Trimer"/>
</dbReference>
<proteinExistence type="predicted"/>
<feature type="domain" description="Beta-galactosidase trimerisation" evidence="1">
    <location>
        <begin position="66"/>
        <end position="226"/>
    </location>
</feature>
<dbReference type="Pfam" id="PF08532">
    <property type="entry name" value="Glyco_hydro_42M"/>
    <property type="match status" value="1"/>
</dbReference>
<accession>A0A6P0DUA6</accession>
<gene>
    <name evidence="2" type="ORF">GUK36_38615</name>
</gene>
<dbReference type="EMBL" id="WXXP01000281">
    <property type="protein sequence ID" value="NEK55155.1"/>
    <property type="molecule type" value="Genomic_DNA"/>
</dbReference>
<dbReference type="AlphaFoldDB" id="A0A6P0DUA6"/>
<feature type="non-terminal residue" evidence="2">
    <location>
        <position position="1"/>
    </location>
</feature>
<feature type="non-terminal residue" evidence="2">
    <location>
        <position position="230"/>
    </location>
</feature>
<evidence type="ECO:0000313" key="2">
    <source>
        <dbReference type="EMBL" id="NEK55155.1"/>
    </source>
</evidence>
<name>A0A6P0DUA6_RHILE</name>
<comment type="caution">
    <text evidence="2">The sequence shown here is derived from an EMBL/GenBank/DDBJ whole genome shotgun (WGS) entry which is preliminary data.</text>
</comment>